<name>A0A5N7MWA2_9HYPH</name>
<gene>
    <name evidence="1" type="ORF">FS320_41825</name>
</gene>
<evidence type="ECO:0000313" key="1">
    <source>
        <dbReference type="EMBL" id="MPR31252.1"/>
    </source>
</evidence>
<evidence type="ECO:0000313" key="2">
    <source>
        <dbReference type="Proteomes" id="UP000403266"/>
    </source>
</evidence>
<dbReference type="AlphaFoldDB" id="A0A5N7MWA2"/>
<protein>
    <submittedName>
        <fullName evidence="1">Uncharacterized protein</fullName>
    </submittedName>
</protein>
<dbReference type="EMBL" id="VOSK01000600">
    <property type="protein sequence ID" value="MPR31252.1"/>
    <property type="molecule type" value="Genomic_DNA"/>
</dbReference>
<accession>A0A5N7MWA2</accession>
<proteinExistence type="predicted"/>
<comment type="caution">
    <text evidence="1">The sequence shown here is derived from an EMBL/GenBank/DDBJ whole genome shotgun (WGS) entry which is preliminary data.</text>
</comment>
<keyword evidence="2" id="KW-1185">Reference proteome</keyword>
<sequence>MHRPKIHCVDHLGATSFIGLDSRRNPLKAAPARSVKAYSGQCRSDPDDENDCIDPDYAQEGGREQQSTYTNHDLRDDHALPTLLSGIGQGVDLSFEIGDLLVEVSDQGFGSVQFGSEPKISNPKSAAMAMISSMSSSSRWRSATACSASSNLCANEVALIFENKNEIVLTVCYPPLTFDQSVSGVHDITSGNGSINLNIR</sequence>
<dbReference type="Proteomes" id="UP000403266">
    <property type="component" value="Unassembled WGS sequence"/>
</dbReference>
<dbReference type="RefSeq" id="WP_152718447.1">
    <property type="nucleotide sequence ID" value="NZ_VOSJ01000641.1"/>
</dbReference>
<reference evidence="1 2" key="1">
    <citation type="journal article" date="2019" name="Syst. Appl. Microbiol.">
        <title>Microvirga tunisiensis sp. nov., a root nodule symbiotic bacterium isolated from Lupinus micranthus and L. luteus grown in Northern Tunisia.</title>
        <authorList>
            <person name="Msaddak A."/>
            <person name="Rejili M."/>
            <person name="Duran D."/>
            <person name="Mars M."/>
            <person name="Palacios J.M."/>
            <person name="Ruiz-Argueso T."/>
            <person name="Rey L."/>
            <person name="Imperial J."/>
        </authorList>
    </citation>
    <scope>NUCLEOTIDE SEQUENCE [LARGE SCALE GENOMIC DNA]</scope>
    <source>
        <strain evidence="1 2">Lmie10</strain>
    </source>
</reference>
<organism evidence="1 2">
    <name type="scientific">Microvirga tunisiensis</name>
    <dbReference type="NCBI Taxonomy" id="2108360"/>
    <lineage>
        <taxon>Bacteria</taxon>
        <taxon>Pseudomonadati</taxon>
        <taxon>Pseudomonadota</taxon>
        <taxon>Alphaproteobacteria</taxon>
        <taxon>Hyphomicrobiales</taxon>
        <taxon>Methylobacteriaceae</taxon>
        <taxon>Microvirga</taxon>
    </lineage>
</organism>